<dbReference type="GO" id="GO:0005987">
    <property type="term" value="P:sucrose catabolic process"/>
    <property type="evidence" value="ECO:0007669"/>
    <property type="project" value="TreeGrafter"/>
</dbReference>
<evidence type="ECO:0000256" key="1">
    <source>
        <dbReference type="ARBA" id="ARBA00009902"/>
    </source>
</evidence>
<evidence type="ECO:0000256" key="3">
    <source>
        <dbReference type="ARBA" id="ARBA00023295"/>
    </source>
</evidence>
<dbReference type="PROSITE" id="PS50231">
    <property type="entry name" value="RICIN_B_LECTIN"/>
    <property type="match status" value="1"/>
</dbReference>
<dbReference type="Gene3D" id="2.80.10.50">
    <property type="match status" value="1"/>
</dbReference>
<dbReference type="SMART" id="SM00640">
    <property type="entry name" value="Glyco_32"/>
    <property type="match status" value="1"/>
</dbReference>
<evidence type="ECO:0000259" key="5">
    <source>
        <dbReference type="SMART" id="SM00458"/>
    </source>
</evidence>
<dbReference type="InterPro" id="IPR013320">
    <property type="entry name" value="ConA-like_dom_sf"/>
</dbReference>
<dbReference type="InterPro" id="IPR023296">
    <property type="entry name" value="Glyco_hydro_beta-prop_sf"/>
</dbReference>
<gene>
    <name evidence="6" type="ORF">PIL02S_04150</name>
</gene>
<reference evidence="6 7" key="1">
    <citation type="submission" date="2018-01" db="EMBL/GenBank/DDBJ databases">
        <title>Genome sequence of the PGP bacterium Paenibacillus illinoisensis E3.</title>
        <authorList>
            <person name="Rolli E."/>
            <person name="Marasco R."/>
            <person name="Bessem C."/>
            <person name="Michoud G."/>
            <person name="Gaiarsa S."/>
            <person name="Borin S."/>
            <person name="Daffonchio D."/>
        </authorList>
    </citation>
    <scope>NUCLEOTIDE SEQUENCE [LARGE SCALE GENOMIC DNA]</scope>
    <source>
        <strain evidence="6 7">E3</strain>
    </source>
</reference>
<dbReference type="CDD" id="cd00161">
    <property type="entry name" value="beta-trefoil_Ricin-like"/>
    <property type="match status" value="1"/>
</dbReference>
<evidence type="ECO:0000256" key="4">
    <source>
        <dbReference type="SAM" id="SignalP"/>
    </source>
</evidence>
<dbReference type="SUPFAM" id="SSF49899">
    <property type="entry name" value="Concanavalin A-like lectins/glucanases"/>
    <property type="match status" value="1"/>
</dbReference>
<dbReference type="InterPro" id="IPR001362">
    <property type="entry name" value="Glyco_hydro_32"/>
</dbReference>
<dbReference type="Gene3D" id="2.60.120.560">
    <property type="entry name" value="Exo-inulinase, domain 1"/>
    <property type="match status" value="4"/>
</dbReference>
<dbReference type="InterPro" id="IPR013148">
    <property type="entry name" value="Glyco_hydro_32_N"/>
</dbReference>
<dbReference type="InterPro" id="IPR013189">
    <property type="entry name" value="Glyco_hydro_32_C"/>
</dbReference>
<dbReference type="AlphaFoldDB" id="A0A2W0C6C3"/>
<dbReference type="Pfam" id="PF08244">
    <property type="entry name" value="Glyco_hydro_32C"/>
    <property type="match status" value="1"/>
</dbReference>
<dbReference type="EMBL" id="PRLG01000021">
    <property type="protein sequence ID" value="PYY27557.1"/>
    <property type="molecule type" value="Genomic_DNA"/>
</dbReference>
<dbReference type="PANTHER" id="PTHR42800:SF1">
    <property type="entry name" value="EXOINULINASE INUD (AFU_ORTHOLOGUE AFUA_5G00480)"/>
    <property type="match status" value="1"/>
</dbReference>
<dbReference type="Gene3D" id="2.115.10.20">
    <property type="entry name" value="Glycosyl hydrolase domain, family 43"/>
    <property type="match status" value="1"/>
</dbReference>
<comment type="caution">
    <text evidence="6">The sequence shown here is derived from an EMBL/GenBank/DDBJ whole genome shotgun (WGS) entry which is preliminary data.</text>
</comment>
<sequence length="1279" mass="141481">MRFMLRSISCVLLSCVLGSTSVEAYSTAYHLDKISMQQSTASSKSPESQTQHTEAVPMKMDVSRAATNLSGWTLHGKGNFEDTNEGLHLISEEKENVTVLSDTRAEDFIYEADLLIQDMKADASLVFRSNDTGWSSYMLQVVPQAGLIRLKDASGKPGTLLEEYSATVESGGIYHLKVKAVGERLQVYWDGGYDPVIDVKDSAYVSGMLGLHVWDGTGLFQNVKISTMGGNLGNPVYSEGNWQPDIQGYRGKGNAQEETRIIYEKTAGDFVFEGDISLADTSFAALLFRSNTDGTKGYKAALRKEGEEVRVQLKMANGTILANSDRTYPSQPEAKHHIEVVTSGRLIQVYVDGYAAPAVEVMDSSYAEGYAGLEVKQGVAYFQDTYITENSMYYTEKYRPQYHYSPIRGSASDPNGLVYYEGEYHLFHQDGGTWAHAVSTDLVKWKRLPIALPWNDLGHVWSGSAIADLNNASGLFSDSGGKGLIAYYTSYHPGKPGGNQRIGLAYSTDQGRNWQYAEDHPIVIENPGQNGEDPGSWDFRDPKVVRDEEHNRWIMVVSGGDHIRFFTSTNLLDWTLTDNFGYGEYIRGGVWECPDLIQLPVEGTDERKWVLMISTGANTKTQGSDAEYFVGELTAEGKFLNDHPAGKVLKTDFGKEFYASMSFANMPDQRKVMLAWMTNWDYPFDFPTNPWKGQLTIPREVSLRTTEEGVRLVQKPVIELETLRQNLYSAEHLMIGPQSQNVLKGLTAGAYEIEAEVEIPADSPVTEFGFHLRQREGQQTTVGYKTEKETMFVDRTASGDVGFSGLFTKVHEAALQPENGRIKLRIFVDEASVEVFGNDGRMVFSDVIFPDPAGRSMAFYSLGGDVKVASMNVYALDNIWREGMSSAPKIIADTQRRVTNVGHTETLYASTEGGPGKGAQPLKWTVSNPKVVKIVDSGKTHAAIRAVGKGEAWVTASIANGKASAKIPITVTDGVFHTNLSGWQKDRPSAQWFVSDGGLQGSDRSDSQYIARETAGDFRYEADLQLDAEGGAGSILFRASEDGRSGYYLNVDPNLKAIRLFYKVDGKFENRQVLARIPKFIRGNQTYHIRIQAKGTRIQVDLDGERIMDVQDGTFAEGHFGVHTFGGSASFQHVNAFDMKKAALETVIIRSAELPVALQATQSQAGEVVKAGTEKDGEESSYTWILVPTGDDSGSYSIRTVSGVSLDWDVGQNRIQLYPYLGYPNQRWNISKNDDGTVSITSVHNGSALRVSEDGTKLMMEDFLAEDKYQKWTLENKVQ</sequence>
<dbReference type="Pfam" id="PF14200">
    <property type="entry name" value="RicinB_lectin_2"/>
    <property type="match status" value="1"/>
</dbReference>
<dbReference type="Gene3D" id="2.60.40.1080">
    <property type="match status" value="1"/>
</dbReference>
<dbReference type="SMART" id="SM00458">
    <property type="entry name" value="RICIN"/>
    <property type="match status" value="1"/>
</dbReference>
<feature type="signal peptide" evidence="4">
    <location>
        <begin position="1"/>
        <end position="24"/>
    </location>
</feature>
<keyword evidence="4" id="KW-0732">Signal</keyword>
<evidence type="ECO:0000313" key="6">
    <source>
        <dbReference type="EMBL" id="PYY27557.1"/>
    </source>
</evidence>
<dbReference type="CDD" id="cd18622">
    <property type="entry name" value="GH32_Inu-like"/>
    <property type="match status" value="1"/>
</dbReference>
<dbReference type="Proteomes" id="UP000247459">
    <property type="component" value="Unassembled WGS sequence"/>
</dbReference>
<evidence type="ECO:0000313" key="7">
    <source>
        <dbReference type="Proteomes" id="UP000247459"/>
    </source>
</evidence>
<feature type="chain" id="PRO_5016039081" evidence="4">
    <location>
        <begin position="25"/>
        <end position="1279"/>
    </location>
</feature>
<dbReference type="InterPro" id="IPR035992">
    <property type="entry name" value="Ricin_B-like_lectins"/>
</dbReference>
<accession>A0A2W0C6C3</accession>
<dbReference type="GO" id="GO:0005737">
    <property type="term" value="C:cytoplasm"/>
    <property type="evidence" value="ECO:0007669"/>
    <property type="project" value="TreeGrafter"/>
</dbReference>
<dbReference type="InterPro" id="IPR000772">
    <property type="entry name" value="Ricin_B_lectin"/>
</dbReference>
<dbReference type="Pfam" id="PF00251">
    <property type="entry name" value="Glyco_hydro_32N"/>
    <property type="match status" value="1"/>
</dbReference>
<comment type="similarity">
    <text evidence="1">Belongs to the glycosyl hydrolase 32 family.</text>
</comment>
<name>A0A2W0C6C3_9BACL</name>
<proteinExistence type="inferred from homology"/>
<dbReference type="Pfam" id="PF06439">
    <property type="entry name" value="3keto-disac_hyd"/>
    <property type="match status" value="1"/>
</dbReference>
<feature type="domain" description="Ricin B lectin" evidence="5">
    <location>
        <begin position="1145"/>
        <end position="1275"/>
    </location>
</feature>
<evidence type="ECO:0000256" key="2">
    <source>
        <dbReference type="ARBA" id="ARBA00022801"/>
    </source>
</evidence>
<dbReference type="SUPFAM" id="SSF50370">
    <property type="entry name" value="Ricin B-like lectins"/>
    <property type="match status" value="1"/>
</dbReference>
<protein>
    <submittedName>
        <fullName evidence="6">Glycoside hydrolase family protein</fullName>
        <ecNumber evidence="6">3.2.1.65</ecNumber>
    </submittedName>
</protein>
<organism evidence="6 7">
    <name type="scientific">Paenibacillus illinoisensis</name>
    <dbReference type="NCBI Taxonomy" id="59845"/>
    <lineage>
        <taxon>Bacteria</taxon>
        <taxon>Bacillati</taxon>
        <taxon>Bacillota</taxon>
        <taxon>Bacilli</taxon>
        <taxon>Bacillales</taxon>
        <taxon>Paenibacillaceae</taxon>
        <taxon>Paenibacillus</taxon>
    </lineage>
</organism>
<dbReference type="InterPro" id="IPR010496">
    <property type="entry name" value="AL/BT2_dom"/>
</dbReference>
<keyword evidence="2 6" id="KW-0378">Hydrolase</keyword>
<keyword evidence="3 6" id="KW-0326">Glycosidase</keyword>
<dbReference type="EC" id="3.2.1.65" evidence="6"/>
<dbReference type="GO" id="GO:0004575">
    <property type="term" value="F:sucrose alpha-glucosidase activity"/>
    <property type="evidence" value="ECO:0007669"/>
    <property type="project" value="TreeGrafter"/>
</dbReference>
<dbReference type="GO" id="GO:0031219">
    <property type="term" value="F:levanase activity"/>
    <property type="evidence" value="ECO:0007669"/>
    <property type="project" value="UniProtKB-EC"/>
</dbReference>
<dbReference type="PANTHER" id="PTHR42800">
    <property type="entry name" value="EXOINULINASE INUD (AFU_ORTHOLOGUE AFUA_5G00480)"/>
    <property type="match status" value="1"/>
</dbReference>
<dbReference type="SUPFAM" id="SSF75005">
    <property type="entry name" value="Arabinanase/levansucrase/invertase"/>
    <property type="match status" value="1"/>
</dbReference>